<gene>
    <name evidence="1" type="ORF">CDO51_05085</name>
</gene>
<keyword evidence="2" id="KW-1185">Reference proteome</keyword>
<dbReference type="AlphaFoldDB" id="A0A226BYT7"/>
<dbReference type="EMBL" id="NIQC01000008">
    <property type="protein sequence ID" value="OWZ84091.1"/>
    <property type="molecule type" value="Genomic_DNA"/>
</dbReference>
<proteinExistence type="predicted"/>
<dbReference type="OrthoDB" id="3035856at2"/>
<dbReference type="Proteomes" id="UP000214588">
    <property type="component" value="Unassembled WGS sequence"/>
</dbReference>
<organism evidence="1 2">
    <name type="scientific">Natranaerobius trueperi</name>
    <dbReference type="NCBI Taxonomy" id="759412"/>
    <lineage>
        <taxon>Bacteria</taxon>
        <taxon>Bacillati</taxon>
        <taxon>Bacillota</taxon>
        <taxon>Clostridia</taxon>
        <taxon>Natranaerobiales</taxon>
        <taxon>Natranaerobiaceae</taxon>
        <taxon>Natranaerobius</taxon>
    </lineage>
</organism>
<accession>A0A226BYT7</accession>
<evidence type="ECO:0000313" key="1">
    <source>
        <dbReference type="EMBL" id="OWZ84091.1"/>
    </source>
</evidence>
<dbReference type="RefSeq" id="WP_089023224.1">
    <property type="nucleotide sequence ID" value="NZ_NIQC01000008.1"/>
</dbReference>
<sequence length="222" mass="25483">MWRPVTFEDELLEKFLDQNPGEMYLEVPIGNAEGASIARRIDGVLISGETSTVFSQNDYNLESFKEKIKGQVVYVIEAKRELNRGVIGQVEVGAKLLAKEFEPSRVEKVVLCSKGNKDLEWYCKESNITVSLYLMNVNEKQNIKSTDKKVSDIRQAPDLGRKRAFYSGWSDAIKGNLYKSAYTKKTHANMGNLFGWIYGDQSKEFKEETWERYIKHSSIEEE</sequence>
<name>A0A226BYT7_9FIRM</name>
<comment type="caution">
    <text evidence="1">The sequence shown here is derived from an EMBL/GenBank/DDBJ whole genome shotgun (WGS) entry which is preliminary data.</text>
</comment>
<reference evidence="1 2" key="1">
    <citation type="submission" date="2017-06" db="EMBL/GenBank/DDBJ databases">
        <title>Draft Genome Sequence of Natranaerobius trueperi halophilic, alkalithermophilic bacteria from soda lakes.</title>
        <authorList>
            <person name="Zhao B."/>
        </authorList>
    </citation>
    <scope>NUCLEOTIDE SEQUENCE [LARGE SCALE GENOMIC DNA]</scope>
    <source>
        <strain evidence="1 2">DSM 18760</strain>
    </source>
</reference>
<evidence type="ECO:0000313" key="2">
    <source>
        <dbReference type="Proteomes" id="UP000214588"/>
    </source>
</evidence>
<protein>
    <submittedName>
        <fullName evidence="1">Uncharacterized protein</fullName>
    </submittedName>
</protein>